<gene>
    <name evidence="7" type="ORF">PGQ11_004386</name>
</gene>
<accession>A0ABR2J8C7</accession>
<dbReference type="SUPFAM" id="SSF51316">
    <property type="entry name" value="Mss4-like"/>
    <property type="match status" value="2"/>
</dbReference>
<evidence type="ECO:0000256" key="5">
    <source>
        <dbReference type="SAM" id="MobiDB-lite"/>
    </source>
</evidence>
<dbReference type="PROSITE" id="PS51891">
    <property type="entry name" value="CENP_V_GFA"/>
    <property type="match status" value="1"/>
</dbReference>
<dbReference type="Gene3D" id="3.90.1590.10">
    <property type="entry name" value="glutathione-dependent formaldehyde- activating enzyme (gfa)"/>
    <property type="match status" value="1"/>
</dbReference>
<feature type="domain" description="CENP-V/GFA" evidence="6">
    <location>
        <begin position="8"/>
        <end position="144"/>
    </location>
</feature>
<proteinExistence type="inferred from homology"/>
<dbReference type="Pfam" id="PF04828">
    <property type="entry name" value="GFA"/>
    <property type="match status" value="1"/>
</dbReference>
<keyword evidence="8" id="KW-1185">Reference proteome</keyword>
<dbReference type="Gene3D" id="2.170.150.70">
    <property type="match status" value="1"/>
</dbReference>
<evidence type="ECO:0000256" key="1">
    <source>
        <dbReference type="ARBA" id="ARBA00005495"/>
    </source>
</evidence>
<dbReference type="InterPro" id="IPR006913">
    <property type="entry name" value="CENP-V/GFA"/>
</dbReference>
<evidence type="ECO:0000313" key="7">
    <source>
        <dbReference type="EMBL" id="KAK8873872.1"/>
    </source>
</evidence>
<keyword evidence="4" id="KW-0456">Lyase</keyword>
<evidence type="ECO:0000256" key="4">
    <source>
        <dbReference type="ARBA" id="ARBA00023239"/>
    </source>
</evidence>
<evidence type="ECO:0000259" key="6">
    <source>
        <dbReference type="PROSITE" id="PS51891"/>
    </source>
</evidence>
<dbReference type="PANTHER" id="PTHR33337">
    <property type="entry name" value="GFA DOMAIN-CONTAINING PROTEIN"/>
    <property type="match status" value="1"/>
</dbReference>
<keyword evidence="3" id="KW-0862">Zinc</keyword>
<feature type="compositionally biased region" description="Basic and acidic residues" evidence="5">
    <location>
        <begin position="162"/>
        <end position="172"/>
    </location>
</feature>
<comment type="similarity">
    <text evidence="1">Belongs to the Gfa family.</text>
</comment>
<organism evidence="7 8">
    <name type="scientific">Apiospora arundinis</name>
    <dbReference type="NCBI Taxonomy" id="335852"/>
    <lineage>
        <taxon>Eukaryota</taxon>
        <taxon>Fungi</taxon>
        <taxon>Dikarya</taxon>
        <taxon>Ascomycota</taxon>
        <taxon>Pezizomycotina</taxon>
        <taxon>Sordariomycetes</taxon>
        <taxon>Xylariomycetidae</taxon>
        <taxon>Amphisphaeriales</taxon>
        <taxon>Apiosporaceae</taxon>
        <taxon>Apiospora</taxon>
    </lineage>
</organism>
<sequence length="409" mass="45306">MAESTIELTAQCLCKQHTFKANVARSSLPLKAVTCHCNSCRHMTGALYSSDAPWPADNAGEEIANSTLQRYVFSERITVRFCGTCSSPMFWEWQPGTSRDTFSVFTGVVLVANDADKASVKDLVQITDAMFVGDTLDGGAAPWLRNPNGVNGNGTKTRLWKGQKDQSEELPHDWLPPASLPDASKKSHLDQVPLRCRCKSVDLVLRRWGPELKDEDPTGAASWIIDPDTHKGLGSFDACDSCRISSGVDVFNWTFGLFRQVGFAGTTMPKTKATEKDEFPASVNDLKAALSAHERDPRLGTLTFFVSSPGIQRFFCNRCSACVFYASDRLPQFADVALGLLESPDGARAEDFVSWNFGGDMAWRDDVVGSWREGLVKSIESEAETWRVERQYPKNFFRIKKEKAKATQS</sequence>
<evidence type="ECO:0000256" key="2">
    <source>
        <dbReference type="ARBA" id="ARBA00022723"/>
    </source>
</evidence>
<evidence type="ECO:0000313" key="8">
    <source>
        <dbReference type="Proteomes" id="UP001390339"/>
    </source>
</evidence>
<protein>
    <submittedName>
        <fullName evidence="7">Mss4-like protein</fullName>
    </submittedName>
</protein>
<evidence type="ECO:0000256" key="3">
    <source>
        <dbReference type="ARBA" id="ARBA00022833"/>
    </source>
</evidence>
<reference evidence="7 8" key="1">
    <citation type="journal article" date="2024" name="IMA Fungus">
        <title>Apiospora arundinis, a panoply of carbohydrate-active enzymes and secondary metabolites.</title>
        <authorList>
            <person name="Sorensen T."/>
            <person name="Petersen C."/>
            <person name="Muurmann A.T."/>
            <person name="Christiansen J.V."/>
            <person name="Brundto M.L."/>
            <person name="Overgaard C.K."/>
            <person name="Boysen A.T."/>
            <person name="Wollenberg R.D."/>
            <person name="Larsen T.O."/>
            <person name="Sorensen J.L."/>
            <person name="Nielsen K.L."/>
            <person name="Sondergaard T.E."/>
        </authorList>
    </citation>
    <scope>NUCLEOTIDE SEQUENCE [LARGE SCALE GENOMIC DNA]</scope>
    <source>
        <strain evidence="7 8">AAU 773</strain>
    </source>
</reference>
<keyword evidence="2" id="KW-0479">Metal-binding</keyword>
<dbReference type="Proteomes" id="UP001390339">
    <property type="component" value="Unassembled WGS sequence"/>
</dbReference>
<feature type="region of interest" description="Disordered" evidence="5">
    <location>
        <begin position="162"/>
        <end position="186"/>
    </location>
</feature>
<comment type="caution">
    <text evidence="7">The sequence shown here is derived from an EMBL/GenBank/DDBJ whole genome shotgun (WGS) entry which is preliminary data.</text>
</comment>
<dbReference type="InterPro" id="IPR011057">
    <property type="entry name" value="Mss4-like_sf"/>
</dbReference>
<dbReference type="EMBL" id="JAPCWZ010000003">
    <property type="protein sequence ID" value="KAK8873872.1"/>
    <property type="molecule type" value="Genomic_DNA"/>
</dbReference>
<dbReference type="PANTHER" id="PTHR33337:SF31">
    <property type="entry name" value="DUF636 DOMAIN PROTEIN (AFU_ORTHOLOGUE AFUA_2G12650)"/>
    <property type="match status" value="1"/>
</dbReference>
<name>A0ABR2J8C7_9PEZI</name>